<dbReference type="GO" id="GO:0008837">
    <property type="term" value="F:diaminopimelate epimerase activity"/>
    <property type="evidence" value="ECO:0007669"/>
    <property type="project" value="UniProtKB-UniRule"/>
</dbReference>
<evidence type="ECO:0000256" key="5">
    <source>
        <dbReference type="ARBA" id="ARBA00022490"/>
    </source>
</evidence>
<evidence type="ECO:0000256" key="11">
    <source>
        <dbReference type="HAMAP-Rule" id="MF_00197"/>
    </source>
</evidence>
<evidence type="ECO:0000256" key="4">
    <source>
        <dbReference type="ARBA" id="ARBA00013080"/>
    </source>
</evidence>
<organism evidence="13 14">
    <name type="scientific">Enterovibrio norvegicus FF-454</name>
    <dbReference type="NCBI Taxonomy" id="1185651"/>
    <lineage>
        <taxon>Bacteria</taxon>
        <taxon>Pseudomonadati</taxon>
        <taxon>Pseudomonadota</taxon>
        <taxon>Gammaproteobacteria</taxon>
        <taxon>Vibrionales</taxon>
        <taxon>Vibrionaceae</taxon>
        <taxon>Enterovibrio</taxon>
    </lineage>
</organism>
<protein>
    <recommendedName>
        <fullName evidence="10 11">Diaminopimelate epimerase</fullName>
        <shortName evidence="11">DAP epimerase</shortName>
        <ecNumber evidence="4 11">5.1.1.7</ecNumber>
    </recommendedName>
    <alternativeName>
        <fullName evidence="11">PLP-independent amino acid racemase</fullName>
    </alternativeName>
</protein>
<comment type="catalytic activity">
    <reaction evidence="9 11">
        <text>(2S,6S)-2,6-diaminopimelate = meso-2,6-diaminopimelate</text>
        <dbReference type="Rhea" id="RHEA:15393"/>
        <dbReference type="ChEBI" id="CHEBI:57609"/>
        <dbReference type="ChEBI" id="CHEBI:57791"/>
        <dbReference type="EC" id="5.1.1.7"/>
    </reaction>
</comment>
<keyword evidence="8 11" id="KW-0413">Isomerase</keyword>
<feature type="binding site" evidence="11">
    <location>
        <position position="192"/>
    </location>
    <ligand>
        <name>substrate</name>
    </ligand>
</feature>
<dbReference type="UniPathway" id="UPA00034">
    <property type="reaction ID" value="UER00025"/>
</dbReference>
<dbReference type="PROSITE" id="PS01326">
    <property type="entry name" value="DAP_EPIMERASE"/>
    <property type="match status" value="1"/>
</dbReference>
<comment type="caution">
    <text evidence="13">The sequence shown here is derived from an EMBL/GenBank/DDBJ whole genome shotgun (WGS) entry which is preliminary data.</text>
</comment>
<keyword evidence="5 11" id="KW-0963">Cytoplasm</keyword>
<feature type="site" description="Important for dimerization" evidence="11">
    <location>
        <position position="270"/>
    </location>
</feature>
<feature type="binding site" evidence="11">
    <location>
        <begin position="210"/>
        <end position="211"/>
    </location>
    <ligand>
        <name>substrate</name>
    </ligand>
</feature>
<evidence type="ECO:0000256" key="6">
    <source>
        <dbReference type="ARBA" id="ARBA00022605"/>
    </source>
</evidence>
<dbReference type="FunFam" id="3.10.310.10:FF:000001">
    <property type="entry name" value="Diaminopimelate epimerase"/>
    <property type="match status" value="1"/>
</dbReference>
<dbReference type="FunFam" id="3.10.310.10:FF:000002">
    <property type="entry name" value="Diaminopimelate epimerase"/>
    <property type="match status" value="1"/>
</dbReference>
<evidence type="ECO:0000256" key="7">
    <source>
        <dbReference type="ARBA" id="ARBA00023154"/>
    </source>
</evidence>
<dbReference type="AlphaFoldDB" id="A0A1E5CDE9"/>
<evidence type="ECO:0000256" key="12">
    <source>
        <dbReference type="PROSITE-ProRule" id="PRU10125"/>
    </source>
</evidence>
<dbReference type="GO" id="GO:0009089">
    <property type="term" value="P:lysine biosynthetic process via diaminopimelate"/>
    <property type="evidence" value="ECO:0007669"/>
    <property type="project" value="UniProtKB-UniRule"/>
</dbReference>
<dbReference type="InterPro" id="IPR018510">
    <property type="entry name" value="DAP_epimerase_AS"/>
</dbReference>
<evidence type="ECO:0000256" key="2">
    <source>
        <dbReference type="ARBA" id="ARBA00005196"/>
    </source>
</evidence>
<dbReference type="PANTHER" id="PTHR31689">
    <property type="entry name" value="DIAMINOPIMELATE EPIMERASE, CHLOROPLASTIC"/>
    <property type="match status" value="1"/>
</dbReference>
<comment type="subunit">
    <text evidence="11">Homodimer.</text>
</comment>
<evidence type="ECO:0000256" key="3">
    <source>
        <dbReference type="ARBA" id="ARBA00010219"/>
    </source>
</evidence>
<dbReference type="HAMAP" id="MF_00197">
    <property type="entry name" value="DAP_epimerase"/>
    <property type="match status" value="1"/>
</dbReference>
<evidence type="ECO:0000313" key="13">
    <source>
        <dbReference type="EMBL" id="OEE63536.1"/>
    </source>
</evidence>
<feature type="active site" evidence="12">
    <location>
        <position position="75"/>
    </location>
</feature>
<feature type="binding site" evidence="11">
    <location>
        <begin position="76"/>
        <end position="77"/>
    </location>
    <ligand>
        <name>substrate</name>
    </ligand>
</feature>
<feature type="binding site" evidence="11">
    <location>
        <position position="46"/>
    </location>
    <ligand>
        <name>substrate</name>
    </ligand>
</feature>
<dbReference type="Proteomes" id="UP000095039">
    <property type="component" value="Unassembled WGS sequence"/>
</dbReference>
<evidence type="ECO:0000256" key="1">
    <source>
        <dbReference type="ARBA" id="ARBA00004496"/>
    </source>
</evidence>
<feature type="binding site" evidence="11">
    <location>
        <begin position="220"/>
        <end position="221"/>
    </location>
    <ligand>
        <name>substrate</name>
    </ligand>
</feature>
<name>A0A1E5CDE9_9GAMM</name>
<feature type="site" description="Could be important to modulate the pK values of the two catalytic cysteine residues" evidence="11">
    <location>
        <position position="210"/>
    </location>
</feature>
<feature type="active site" description="Proton donor" evidence="11">
    <location>
        <position position="75"/>
    </location>
</feature>
<keyword evidence="6 11" id="KW-0028">Amino-acid biosynthesis</keyword>
<dbReference type="RefSeq" id="WP_016959486.1">
    <property type="nucleotide sequence ID" value="NZ_AJWN02000021.1"/>
</dbReference>
<keyword evidence="7 11" id="KW-0457">Lysine biosynthesis</keyword>
<gene>
    <name evidence="11" type="primary">dapF</name>
    <name evidence="13" type="ORF">A1OK_06690</name>
</gene>
<reference evidence="13 14" key="1">
    <citation type="journal article" date="2012" name="Science">
        <title>Ecological populations of bacteria act as socially cohesive units of antibiotic production and resistance.</title>
        <authorList>
            <person name="Cordero O.X."/>
            <person name="Wildschutte H."/>
            <person name="Kirkup B."/>
            <person name="Proehl S."/>
            <person name="Ngo L."/>
            <person name="Hussain F."/>
            <person name="Le Roux F."/>
            <person name="Mincer T."/>
            <person name="Polz M.F."/>
        </authorList>
    </citation>
    <scope>NUCLEOTIDE SEQUENCE [LARGE SCALE GENOMIC DNA]</scope>
    <source>
        <strain evidence="13 14">FF-454</strain>
    </source>
</reference>
<evidence type="ECO:0000256" key="8">
    <source>
        <dbReference type="ARBA" id="ARBA00023235"/>
    </source>
</evidence>
<comment type="similarity">
    <text evidence="3 11">Belongs to the diaminopimelate epimerase family.</text>
</comment>
<dbReference type="Pfam" id="PF01678">
    <property type="entry name" value="DAP_epimerase"/>
    <property type="match status" value="2"/>
</dbReference>
<dbReference type="EC" id="5.1.1.7" evidence="4 11"/>
<dbReference type="SUPFAM" id="SSF54506">
    <property type="entry name" value="Diaminopimelate epimerase-like"/>
    <property type="match status" value="1"/>
</dbReference>
<comment type="subcellular location">
    <subcellularLocation>
        <location evidence="1 11">Cytoplasm</location>
    </subcellularLocation>
</comment>
<accession>A0A1E5CDE9</accession>
<dbReference type="InterPro" id="IPR001653">
    <property type="entry name" value="DAP_epimerase_DapF"/>
</dbReference>
<feature type="site" description="Could be important to modulate the pK values of the two catalytic cysteine residues" evidence="11">
    <location>
        <position position="161"/>
    </location>
</feature>
<evidence type="ECO:0000256" key="10">
    <source>
        <dbReference type="ARBA" id="ARBA00074775"/>
    </source>
</evidence>
<feature type="binding site" evidence="11">
    <location>
        <position position="159"/>
    </location>
    <ligand>
        <name>substrate</name>
    </ligand>
</feature>
<feature type="active site" description="Proton acceptor" evidence="11">
    <location>
        <position position="219"/>
    </location>
</feature>
<dbReference type="GO" id="GO:0005829">
    <property type="term" value="C:cytosol"/>
    <property type="evidence" value="ECO:0007669"/>
    <property type="project" value="TreeGrafter"/>
</dbReference>
<comment type="pathway">
    <text evidence="2 11">Amino-acid biosynthesis; L-lysine biosynthesis via DAP pathway; DL-2,6-diaminopimelate from LL-2,6-diaminopimelate: step 1/1.</text>
</comment>
<sequence length="276" mass="30296">MQIQFSKMHGLGNDFMVVDCVTQNAYFSPDMIRRLADRNTGVGFDQLLVVEPPYDPESDFHYRIFNADSSEVEQCGNGARCFARFVRMKGLTNKHQIQVSTKSGKIVLNIDGDDQVTVNMGEPVWEPSKIPFRANTEEKTYILRVGDKTLFVGAVSMGNPHCVTVVDDVDTADVDTLGPLVESHERFPERVNAGFMQVVSRSEIRLRVYERGAGETQACGSGACAAVAVGIAQGLLDESVRVQLPGGDLHIRWRGPGHALHMSGPASHVYDGQITV</sequence>
<feature type="binding site" evidence="11">
    <location>
        <position position="66"/>
    </location>
    <ligand>
        <name>substrate</name>
    </ligand>
</feature>
<evidence type="ECO:0000313" key="14">
    <source>
        <dbReference type="Proteomes" id="UP000095039"/>
    </source>
</evidence>
<dbReference type="NCBIfam" id="TIGR00652">
    <property type="entry name" value="DapF"/>
    <property type="match status" value="1"/>
</dbReference>
<proteinExistence type="inferred from homology"/>
<dbReference type="PANTHER" id="PTHR31689:SF0">
    <property type="entry name" value="DIAMINOPIMELATE EPIMERASE"/>
    <property type="match status" value="1"/>
</dbReference>
<dbReference type="Gene3D" id="3.10.310.10">
    <property type="entry name" value="Diaminopimelate Epimerase, Chain A, domain 1"/>
    <property type="match status" value="2"/>
</dbReference>
<dbReference type="EMBL" id="AJWN02000021">
    <property type="protein sequence ID" value="OEE63536.1"/>
    <property type="molecule type" value="Genomic_DNA"/>
</dbReference>
<feature type="binding site" evidence="11">
    <location>
        <position position="13"/>
    </location>
    <ligand>
        <name>substrate</name>
    </ligand>
</feature>
<comment type="function">
    <text evidence="11">Catalyzes the stereoinversion of LL-2,6-diaminopimelate (L,L-DAP) to meso-diaminopimelate (meso-DAP), a precursor of L-lysine and an essential component of the bacterial peptidoglycan.</text>
</comment>
<evidence type="ECO:0000256" key="9">
    <source>
        <dbReference type="ARBA" id="ARBA00051712"/>
    </source>
</evidence>
<keyword evidence="14" id="KW-1185">Reference proteome</keyword>